<reference evidence="3" key="1">
    <citation type="submission" date="2020-04" db="EMBL/GenBank/DDBJ databases">
        <authorList>
            <person name="Zhang T."/>
        </authorList>
    </citation>
    <scope>NUCLEOTIDE SEQUENCE</scope>
    <source>
        <strain evidence="3">HKST-UBA02</strain>
    </source>
</reference>
<reference evidence="3" key="2">
    <citation type="journal article" date="2021" name="Microbiome">
        <title>Successional dynamics and alternative stable states in a saline activated sludge microbial community over 9 years.</title>
        <authorList>
            <person name="Wang Y."/>
            <person name="Ye J."/>
            <person name="Ju F."/>
            <person name="Liu L."/>
            <person name="Boyd J.A."/>
            <person name="Deng Y."/>
            <person name="Parks D.H."/>
            <person name="Jiang X."/>
            <person name="Yin X."/>
            <person name="Woodcroft B.J."/>
            <person name="Tyson G.W."/>
            <person name="Hugenholtz P."/>
            <person name="Polz M.F."/>
            <person name="Zhang T."/>
        </authorList>
    </citation>
    <scope>NUCLEOTIDE SEQUENCE</scope>
    <source>
        <strain evidence="3">HKST-UBA02</strain>
    </source>
</reference>
<evidence type="ECO:0000313" key="4">
    <source>
        <dbReference type="Proteomes" id="UP000699691"/>
    </source>
</evidence>
<dbReference type="Proteomes" id="UP000699691">
    <property type="component" value="Unassembled WGS sequence"/>
</dbReference>
<protein>
    <submittedName>
        <fullName evidence="3">SsrA-binding protein</fullName>
    </submittedName>
</protein>
<dbReference type="AlphaFoldDB" id="A0A955LXN4"/>
<dbReference type="InterPro" id="IPR023620">
    <property type="entry name" value="SmpB"/>
</dbReference>
<evidence type="ECO:0000256" key="1">
    <source>
        <dbReference type="ARBA" id="ARBA00022490"/>
    </source>
</evidence>
<dbReference type="GO" id="GO:0003723">
    <property type="term" value="F:RNA binding"/>
    <property type="evidence" value="ECO:0007669"/>
    <property type="project" value="UniProtKB-KW"/>
</dbReference>
<feature type="non-terminal residue" evidence="3">
    <location>
        <position position="134"/>
    </location>
</feature>
<name>A0A955LXN4_UNCKA</name>
<organism evidence="3 4">
    <name type="scientific">candidate division WWE3 bacterium</name>
    <dbReference type="NCBI Taxonomy" id="2053526"/>
    <lineage>
        <taxon>Bacteria</taxon>
        <taxon>Katanobacteria</taxon>
    </lineage>
</organism>
<evidence type="ECO:0000313" key="3">
    <source>
        <dbReference type="EMBL" id="MCA9398039.1"/>
    </source>
</evidence>
<dbReference type="HAMAP" id="MF_00023">
    <property type="entry name" value="SmpB"/>
    <property type="match status" value="1"/>
</dbReference>
<evidence type="ECO:0000256" key="2">
    <source>
        <dbReference type="ARBA" id="ARBA00022884"/>
    </source>
</evidence>
<dbReference type="PANTHER" id="PTHR30308:SF2">
    <property type="entry name" value="SSRA-BINDING PROTEIN"/>
    <property type="match status" value="1"/>
</dbReference>
<dbReference type="InterPro" id="IPR020081">
    <property type="entry name" value="SsrA-bd_prot_CS"/>
</dbReference>
<dbReference type="CDD" id="cd09294">
    <property type="entry name" value="SmpB"/>
    <property type="match status" value="1"/>
</dbReference>
<gene>
    <name evidence="3" type="ORF">KC573_04370</name>
</gene>
<sequence length="134" mass="15589">MPTLRKNRDVLHKYSLFDKYEAGIELYGWEVKAIKSGNIDFKGSYVKPLQNELYWINAKVAPLGELKEDYVIDRSRKLLLHREEVNKLLHISNAKSMAIVPVRLYTTRNLIKLEIATAKGKKKFEQSLAQKRKS</sequence>
<proteinExistence type="inferred from homology"/>
<dbReference type="EMBL" id="JAGQKY010000256">
    <property type="protein sequence ID" value="MCA9398039.1"/>
    <property type="molecule type" value="Genomic_DNA"/>
</dbReference>
<keyword evidence="1" id="KW-0963">Cytoplasm</keyword>
<dbReference type="PANTHER" id="PTHR30308">
    <property type="entry name" value="TMRNA-BINDING COMPONENT OF TRANS-TRANSLATION TAGGING COMPLEX"/>
    <property type="match status" value="1"/>
</dbReference>
<dbReference type="InterPro" id="IPR000037">
    <property type="entry name" value="SsrA-bd_prot"/>
</dbReference>
<comment type="caution">
    <text evidence="3">The sequence shown here is derived from an EMBL/GenBank/DDBJ whole genome shotgun (WGS) entry which is preliminary data.</text>
</comment>
<dbReference type="PROSITE" id="PS01317">
    <property type="entry name" value="SSRP"/>
    <property type="match status" value="1"/>
</dbReference>
<dbReference type="Pfam" id="PF01668">
    <property type="entry name" value="SmpB"/>
    <property type="match status" value="1"/>
</dbReference>
<keyword evidence="2" id="KW-0694">RNA-binding</keyword>
<dbReference type="GO" id="GO:0070930">
    <property type="term" value="P:trans-translation-dependent protein tagging"/>
    <property type="evidence" value="ECO:0007669"/>
    <property type="project" value="TreeGrafter"/>
</dbReference>
<accession>A0A955LXN4</accession>
<dbReference type="Gene3D" id="2.40.280.10">
    <property type="match status" value="1"/>
</dbReference>
<dbReference type="SUPFAM" id="SSF74982">
    <property type="entry name" value="Small protein B (SmpB)"/>
    <property type="match status" value="1"/>
</dbReference>
<dbReference type="GO" id="GO:0005829">
    <property type="term" value="C:cytosol"/>
    <property type="evidence" value="ECO:0007669"/>
    <property type="project" value="TreeGrafter"/>
</dbReference>